<keyword evidence="6" id="KW-1185">Reference proteome</keyword>
<organism evidence="4 6">
    <name type="scientific">Candida parapsilosis (strain CDC 317 / ATCC MYA-4646)</name>
    <name type="common">Yeast</name>
    <name type="synonym">Monilia parapsilosis</name>
    <dbReference type="NCBI Taxonomy" id="578454"/>
    <lineage>
        <taxon>Eukaryota</taxon>
        <taxon>Fungi</taxon>
        <taxon>Dikarya</taxon>
        <taxon>Ascomycota</taxon>
        <taxon>Saccharomycotina</taxon>
        <taxon>Pichiomycetes</taxon>
        <taxon>Debaryomycetaceae</taxon>
        <taxon>Candida/Lodderomyces clade</taxon>
        <taxon>Candida</taxon>
    </lineage>
</organism>
<name>G8B9U1_CANPC</name>
<feature type="compositionally biased region" description="Basic and acidic residues" evidence="1">
    <location>
        <begin position="89"/>
        <end position="113"/>
    </location>
</feature>
<evidence type="ECO:0000313" key="6">
    <source>
        <dbReference type="Proteomes" id="UP000005221"/>
    </source>
</evidence>
<reference evidence="4" key="3">
    <citation type="submission" date="2011-10" db="EMBL/GenBank/DDBJ databases">
        <title>Transcriptional landscape of the pathogenic yeast Candida parapsilosis.</title>
        <authorList>
            <person name="Guida A."/>
            <person name="Lindstaedt C."/>
            <person name="Maguire S.L."/>
            <person name="Ding C."/>
            <person name="Higgins D.G."/>
            <person name="Harris D."/>
            <person name="Berriman M."/>
            <person name="Butler G."/>
        </authorList>
    </citation>
    <scope>NUCLEOTIDE SEQUENCE</scope>
    <source>
        <strain evidence="4">CDC317</strain>
    </source>
</reference>
<evidence type="ECO:0000256" key="1">
    <source>
        <dbReference type="SAM" id="MobiDB-lite"/>
    </source>
</evidence>
<feature type="compositionally biased region" description="Low complexity" evidence="1">
    <location>
        <begin position="361"/>
        <end position="374"/>
    </location>
</feature>
<feature type="region of interest" description="Disordered" evidence="1">
    <location>
        <begin position="1"/>
        <end position="235"/>
    </location>
</feature>
<feature type="compositionally biased region" description="Polar residues" evidence="1">
    <location>
        <begin position="613"/>
        <end position="630"/>
    </location>
</feature>
<dbReference type="InterPro" id="IPR057511">
    <property type="entry name" value="WH_GDS1"/>
</dbReference>
<feature type="region of interest" description="Disordered" evidence="1">
    <location>
        <begin position="346"/>
        <end position="374"/>
    </location>
</feature>
<feature type="compositionally biased region" description="Basic and acidic residues" evidence="1">
    <location>
        <begin position="48"/>
        <end position="57"/>
    </location>
</feature>
<feature type="compositionally biased region" description="Acidic residues" evidence="1">
    <location>
        <begin position="76"/>
        <end position="88"/>
    </location>
</feature>
<feature type="domain" description="GDS1 winged helix" evidence="2">
    <location>
        <begin position="236"/>
        <end position="331"/>
    </location>
</feature>
<dbReference type="STRING" id="578454.G8B9U1"/>
<evidence type="ECO:0000313" key="4">
    <source>
        <dbReference type="EMBL" id="CCE41393.1"/>
    </source>
</evidence>
<feature type="region of interest" description="Disordered" evidence="1">
    <location>
        <begin position="390"/>
        <end position="414"/>
    </location>
</feature>
<dbReference type="AlphaFoldDB" id="G8B9U1"/>
<evidence type="ECO:0000313" key="3">
    <source>
        <dbReference type="CGD" id="CAL0000154335"/>
    </source>
</evidence>
<reference evidence="5" key="4">
    <citation type="submission" date="2025-05" db="UniProtKB">
        <authorList>
            <consortium name="EnsemblFungi"/>
        </authorList>
    </citation>
    <scope>IDENTIFICATION</scope>
</reference>
<accession>A0AAJ8W1R7</accession>
<feature type="compositionally biased region" description="Low complexity" evidence="1">
    <location>
        <begin position="390"/>
        <end position="407"/>
    </location>
</feature>
<reference evidence="6" key="1">
    <citation type="journal article" date="2009" name="Nature">
        <title>Evolution of pathogenicity and sexual reproduction in eight Candida genomes.</title>
        <authorList>
            <person name="Butler G."/>
            <person name="Rasmussen M.D."/>
            <person name="Lin M.F."/>
            <person name="Santos M.A."/>
            <person name="Sakthikumar S."/>
            <person name="Munro C.A."/>
            <person name="Rheinbay E."/>
            <person name="Grabherr M."/>
            <person name="Forche A."/>
            <person name="Reedy J.L."/>
            <person name="Agrafioti I."/>
            <person name="Arnaud M.B."/>
            <person name="Bates S."/>
            <person name="Brown A.J."/>
            <person name="Brunke S."/>
            <person name="Costanzo M.C."/>
            <person name="Fitzpatrick D.A."/>
            <person name="de Groot P.W."/>
            <person name="Harris D."/>
            <person name="Hoyer L.L."/>
            <person name="Hube B."/>
            <person name="Klis F.M."/>
            <person name="Kodira C."/>
            <person name="Lennard N."/>
            <person name="Logue M.E."/>
            <person name="Martin R."/>
            <person name="Neiman A.M."/>
            <person name="Nikolaou E."/>
            <person name="Quail M.A."/>
            <person name="Quinn J."/>
            <person name="Santos M.C."/>
            <person name="Schmitzberger F.F."/>
            <person name="Sherlock G."/>
            <person name="Shah P."/>
            <person name="Silverstein K.A."/>
            <person name="Skrzypek M.S."/>
            <person name="Soll D."/>
            <person name="Staggs R."/>
            <person name="Stansfield I."/>
            <person name="Stumpf M.P."/>
            <person name="Sudbery P.E."/>
            <person name="Srikantha T."/>
            <person name="Zeng Q."/>
            <person name="Berman J."/>
            <person name="Berriman M."/>
            <person name="Heitman J."/>
            <person name="Gow N.A."/>
            <person name="Lorenz M.C."/>
            <person name="Birren B.W."/>
            <person name="Kellis M."/>
            <person name="Cuomo C.A."/>
        </authorList>
    </citation>
    <scope>NUCLEOTIDE SEQUENCE [LARGE SCALE GENOMIC DNA]</scope>
    <source>
        <strain evidence="6">CDC 317 / ATCC MYA-4646</strain>
    </source>
</reference>
<dbReference type="Proteomes" id="UP000005221">
    <property type="component" value="Chromosome 3"/>
</dbReference>
<dbReference type="VEuPathDB" id="FungiDB:CPAR2_303820"/>
<feature type="compositionally biased region" description="Low complexity" evidence="1">
    <location>
        <begin position="141"/>
        <end position="154"/>
    </location>
</feature>
<protein>
    <recommendedName>
        <fullName evidence="2">GDS1 winged helix domain-containing protein</fullName>
    </recommendedName>
</protein>
<dbReference type="EMBL" id="HE605204">
    <property type="protein sequence ID" value="CCE41393.1"/>
    <property type="molecule type" value="Genomic_DNA"/>
</dbReference>
<reference evidence="6" key="2">
    <citation type="journal article" date="2011" name="BMC Genomics">
        <title>Using RNA-seq to determine the transcriptional landscape and the hypoxic response of the pathogenic yeast Candida parapsilosis.</title>
        <authorList>
            <person name="Guida A."/>
            <person name="Lindstaedt C."/>
            <person name="Maguire S.L."/>
            <person name="Ding C."/>
            <person name="Higgins D.G."/>
            <person name="Corton N.J."/>
            <person name="Berriman M."/>
            <person name="Butler G."/>
        </authorList>
    </citation>
    <scope>GENOME REANNOTATION</scope>
    <source>
        <strain evidence="6">CDC 317 / ATCC MYA-4646</strain>
    </source>
</reference>
<accession>G8B9U1</accession>
<feature type="compositionally biased region" description="Low complexity" evidence="1">
    <location>
        <begin position="166"/>
        <end position="197"/>
    </location>
</feature>
<feature type="region of interest" description="Disordered" evidence="1">
    <location>
        <begin position="610"/>
        <end position="630"/>
    </location>
</feature>
<proteinExistence type="predicted"/>
<dbReference type="eggNOG" id="ENOG502RQJB">
    <property type="taxonomic scope" value="Eukaryota"/>
</dbReference>
<dbReference type="EnsemblFungi" id="CPAR2_303820-T">
    <property type="protein sequence ID" value="CPAR2_303820-T-p1"/>
    <property type="gene ID" value="CPAR2_303820"/>
</dbReference>
<dbReference type="CGD" id="CAL0000154335">
    <property type="gene designation" value="CPAR2_303820"/>
</dbReference>
<evidence type="ECO:0000313" key="5">
    <source>
        <dbReference type="EnsemblFungi" id="CPAR2_303820-T-p1"/>
    </source>
</evidence>
<evidence type="ECO:0000259" key="2">
    <source>
        <dbReference type="Pfam" id="PF25318"/>
    </source>
</evidence>
<feature type="compositionally biased region" description="Basic and acidic residues" evidence="1">
    <location>
        <begin position="66"/>
        <end position="75"/>
    </location>
</feature>
<dbReference type="Pfam" id="PF25318">
    <property type="entry name" value="WHD_GDS1"/>
    <property type="match status" value="1"/>
</dbReference>
<gene>
    <name evidence="3 4" type="ordered locus">CPAR2_303820</name>
</gene>
<feature type="compositionally biased region" description="Basic and acidic residues" evidence="1">
    <location>
        <begin position="346"/>
        <end position="360"/>
    </location>
</feature>
<sequence>MALTDRRPMALSTNTPVSSSPTFNPNTLGSITTNRKTKTRNDSLSLHATEKTDTTEDHSDDDEIKDDASESQEKAGEEDDEDADDMDHDLEQDPKPPNHNKDVNNHDQDHENDSSNDFSDDDDDKHSIASDLGKMGLANDSETSSTSRSTSPDSVLDKNNNKSITRESTPPTTTSTPSSSQGSDTSSSNTAATATEKPSTKKVKKTKPISRAPIATGISTAIPVTGEKPKPIQEGDASLEDDVLYAIFVILYERDPQGFGFTVKQICDVLTEEHPQIAQLSTKTSNLVSAKLNAYVKRVEKGDTSLKYAISRDWADASPKRMVYVYRGLLAPGFEVVAKKLTDELKQQRGEDKEREKAESGEVNGENGEGEANGNADAAVATADTVGAGAGAGATARKSSSGPASPKSGKKSTKEIAPYVDDSLEAGKQATLAKPRRQTMFDLGVTKNSFFSDNVSAFEKTNLFVPYASAPVTAALTNDINSMTTAGATRGATSDMMDLDVEVGTNDNRVEVDDVDFADDDDDDFANVFADSDDDVEDVDTDYAMIETMRKNGKRSKSMSYLSMTKKTKVLTAAAAAPRASRAPSSHSPNAAAAAAALHAAALRAISRSSASGHNTSNNNNASKSHTSPCSEHVGAAAAASATSTATPSTGSLCANKKWLSVIRSGFLSQDIGAPEDTSLSDIEKFFA</sequence>
<feature type="compositionally biased region" description="Polar residues" evidence="1">
    <location>
        <begin position="11"/>
        <end position="34"/>
    </location>
</feature>
<feature type="region of interest" description="Disordered" evidence="1">
    <location>
        <begin position="573"/>
        <end position="592"/>
    </location>
</feature>